<dbReference type="RefSeq" id="WP_075022804.1">
    <property type="nucleotide sequence ID" value="NZ_FOVH01000011.1"/>
</dbReference>
<evidence type="ECO:0000256" key="2">
    <source>
        <dbReference type="ARBA" id="ARBA00023125"/>
    </source>
</evidence>
<dbReference type="SMART" id="SM00866">
    <property type="entry name" value="UTRA"/>
    <property type="match status" value="1"/>
</dbReference>
<dbReference type="AlphaFoldDB" id="A0A1I5M1Q1"/>
<dbReference type="PANTHER" id="PTHR44846">
    <property type="entry name" value="MANNOSYL-D-GLYCERATE TRANSPORT/METABOLISM SYSTEM REPRESSOR MNGR-RELATED"/>
    <property type="match status" value="1"/>
</dbReference>
<feature type="domain" description="HTH gntR-type" evidence="5">
    <location>
        <begin position="9"/>
        <end position="77"/>
    </location>
</feature>
<dbReference type="InterPro" id="IPR011663">
    <property type="entry name" value="UTRA"/>
</dbReference>
<proteinExistence type="predicted"/>
<feature type="region of interest" description="Disordered" evidence="4">
    <location>
        <begin position="253"/>
        <end position="280"/>
    </location>
</feature>
<dbReference type="SMART" id="SM00345">
    <property type="entry name" value="HTH_GNTR"/>
    <property type="match status" value="1"/>
</dbReference>
<dbReference type="Pfam" id="PF07702">
    <property type="entry name" value="UTRA"/>
    <property type="match status" value="1"/>
</dbReference>
<dbReference type="PANTHER" id="PTHR44846:SF17">
    <property type="entry name" value="GNTR-FAMILY TRANSCRIPTIONAL REGULATOR"/>
    <property type="match status" value="1"/>
</dbReference>
<dbReference type="InterPro" id="IPR050679">
    <property type="entry name" value="Bact_HTH_transcr_reg"/>
</dbReference>
<evidence type="ECO:0000256" key="4">
    <source>
        <dbReference type="SAM" id="MobiDB-lite"/>
    </source>
</evidence>
<dbReference type="InterPro" id="IPR036390">
    <property type="entry name" value="WH_DNA-bd_sf"/>
</dbReference>
<dbReference type="EMBL" id="FOVH01000011">
    <property type="protein sequence ID" value="SFP03472.1"/>
    <property type="molecule type" value="Genomic_DNA"/>
</dbReference>
<evidence type="ECO:0000256" key="3">
    <source>
        <dbReference type="ARBA" id="ARBA00023163"/>
    </source>
</evidence>
<evidence type="ECO:0000313" key="6">
    <source>
        <dbReference type="EMBL" id="SFP03472.1"/>
    </source>
</evidence>
<gene>
    <name evidence="6" type="ORF">SAMN04489713_111121</name>
</gene>
<dbReference type="Gene3D" id="3.40.1410.10">
    <property type="entry name" value="Chorismate lyase-like"/>
    <property type="match status" value="1"/>
</dbReference>
<dbReference type="SUPFAM" id="SSF64288">
    <property type="entry name" value="Chorismate lyase-like"/>
    <property type="match status" value="1"/>
</dbReference>
<dbReference type="InterPro" id="IPR000524">
    <property type="entry name" value="Tscrpt_reg_HTH_GntR"/>
</dbReference>
<name>A0A1I5M1Q1_9ACTN</name>
<dbReference type="InterPro" id="IPR028978">
    <property type="entry name" value="Chorismate_lyase_/UTRA_dom_sf"/>
</dbReference>
<dbReference type="GO" id="GO:0003700">
    <property type="term" value="F:DNA-binding transcription factor activity"/>
    <property type="evidence" value="ECO:0007669"/>
    <property type="project" value="InterPro"/>
</dbReference>
<dbReference type="GO" id="GO:0045892">
    <property type="term" value="P:negative regulation of DNA-templated transcription"/>
    <property type="evidence" value="ECO:0007669"/>
    <property type="project" value="TreeGrafter"/>
</dbReference>
<sequence length="280" mass="31079">MRSDSSPYEPAYVAIADHYRQQIKAGDLAAGDKLPSERVICERWGVSTITARAALTALRNEGLVYGVKGKGTFVREVKPLVRIAPHRYFRPHDRPTYVIEAERAGRDLDVQHKTRKVPASVEVAERLSIDEGDLVTETAYLIKMGGQPVSSSFAWEPIRITGGTPIELPHKGPYANRGIVPRFDAIGFTVTRVDEILNIRMPEPQEAATLQVPQGVPVVRIKQTFWAGDIPVETADIVFPGDRYELHYLMDIPEQPDAPSTGEKSEGKAPTMDSGWEHID</sequence>
<dbReference type="GO" id="GO:0003677">
    <property type="term" value="F:DNA binding"/>
    <property type="evidence" value="ECO:0007669"/>
    <property type="project" value="UniProtKB-KW"/>
</dbReference>
<keyword evidence="1" id="KW-0805">Transcription regulation</keyword>
<dbReference type="InterPro" id="IPR036388">
    <property type="entry name" value="WH-like_DNA-bd_sf"/>
</dbReference>
<organism evidence="6 7">
    <name type="scientific">Actinomadura madurae</name>
    <dbReference type="NCBI Taxonomy" id="1993"/>
    <lineage>
        <taxon>Bacteria</taxon>
        <taxon>Bacillati</taxon>
        <taxon>Actinomycetota</taxon>
        <taxon>Actinomycetes</taxon>
        <taxon>Streptosporangiales</taxon>
        <taxon>Thermomonosporaceae</taxon>
        <taxon>Actinomadura</taxon>
    </lineage>
</organism>
<dbReference type="STRING" id="1993.SAMN04489713_111121"/>
<dbReference type="SUPFAM" id="SSF46785">
    <property type="entry name" value="Winged helix' DNA-binding domain"/>
    <property type="match status" value="1"/>
</dbReference>
<protein>
    <submittedName>
        <fullName evidence="6">GntR family transcriptional regulator</fullName>
    </submittedName>
</protein>
<evidence type="ECO:0000313" key="7">
    <source>
        <dbReference type="Proteomes" id="UP000183413"/>
    </source>
</evidence>
<dbReference type="InParanoid" id="A0A1I5M1Q1"/>
<dbReference type="PRINTS" id="PR00035">
    <property type="entry name" value="HTHGNTR"/>
</dbReference>
<dbReference type="Gene3D" id="1.10.10.10">
    <property type="entry name" value="Winged helix-like DNA-binding domain superfamily/Winged helix DNA-binding domain"/>
    <property type="match status" value="1"/>
</dbReference>
<keyword evidence="2" id="KW-0238">DNA-binding</keyword>
<dbReference type="PROSITE" id="PS50949">
    <property type="entry name" value="HTH_GNTR"/>
    <property type="match status" value="1"/>
</dbReference>
<dbReference type="Pfam" id="PF00392">
    <property type="entry name" value="GntR"/>
    <property type="match status" value="1"/>
</dbReference>
<evidence type="ECO:0000256" key="1">
    <source>
        <dbReference type="ARBA" id="ARBA00023015"/>
    </source>
</evidence>
<accession>A0A1I5M1Q1</accession>
<dbReference type="Proteomes" id="UP000183413">
    <property type="component" value="Unassembled WGS sequence"/>
</dbReference>
<dbReference type="CDD" id="cd07377">
    <property type="entry name" value="WHTH_GntR"/>
    <property type="match status" value="1"/>
</dbReference>
<reference evidence="6 7" key="1">
    <citation type="submission" date="2016-10" db="EMBL/GenBank/DDBJ databases">
        <authorList>
            <person name="de Groot N.N."/>
        </authorList>
    </citation>
    <scope>NUCLEOTIDE SEQUENCE [LARGE SCALE GENOMIC DNA]</scope>
    <source>
        <strain evidence="6 7">DSM 43067</strain>
    </source>
</reference>
<keyword evidence="3" id="KW-0804">Transcription</keyword>
<evidence type="ECO:0000259" key="5">
    <source>
        <dbReference type="PROSITE" id="PS50949"/>
    </source>
</evidence>
<keyword evidence="7" id="KW-1185">Reference proteome</keyword>